<keyword evidence="5" id="KW-1185">Reference proteome</keyword>
<dbReference type="GO" id="GO:0016747">
    <property type="term" value="F:acyltransferase activity, transferring groups other than amino-acyl groups"/>
    <property type="evidence" value="ECO:0007669"/>
    <property type="project" value="InterPro"/>
</dbReference>
<dbReference type="Pfam" id="PF00583">
    <property type="entry name" value="Acetyltransf_1"/>
    <property type="match status" value="1"/>
</dbReference>
<dbReference type="PANTHER" id="PTHR43877:SF2">
    <property type="entry name" value="AMINOALKYLPHOSPHONATE N-ACETYLTRANSFERASE-RELATED"/>
    <property type="match status" value="1"/>
</dbReference>
<keyword evidence="2" id="KW-0012">Acyltransferase</keyword>
<dbReference type="Gene3D" id="3.40.630.30">
    <property type="match status" value="1"/>
</dbReference>
<name>A0A135I8Y6_9GAMM</name>
<keyword evidence="1 4" id="KW-0808">Transferase</keyword>
<dbReference type="STRING" id="294935.ATN88_18280"/>
<dbReference type="Proteomes" id="UP000070529">
    <property type="component" value="Unassembled WGS sequence"/>
</dbReference>
<dbReference type="RefSeq" id="WP_067414961.1">
    <property type="nucleotide sequence ID" value="NZ_LNTY01000032.1"/>
</dbReference>
<feature type="domain" description="N-acetyltransferase" evidence="3">
    <location>
        <begin position="1"/>
        <end position="155"/>
    </location>
</feature>
<dbReference type="SUPFAM" id="SSF55729">
    <property type="entry name" value="Acyl-CoA N-acyltransferases (Nat)"/>
    <property type="match status" value="1"/>
</dbReference>
<evidence type="ECO:0000256" key="1">
    <source>
        <dbReference type="ARBA" id="ARBA00022679"/>
    </source>
</evidence>
<evidence type="ECO:0000259" key="3">
    <source>
        <dbReference type="PROSITE" id="PS51186"/>
    </source>
</evidence>
<dbReference type="EMBL" id="LNTY01000032">
    <property type="protein sequence ID" value="KXF81915.1"/>
    <property type="molecule type" value="Genomic_DNA"/>
</dbReference>
<comment type="caution">
    <text evidence="4">The sequence shown here is derived from an EMBL/GenBank/DDBJ whole genome shotgun (WGS) entry which is preliminary data.</text>
</comment>
<dbReference type="CDD" id="cd04301">
    <property type="entry name" value="NAT_SF"/>
    <property type="match status" value="1"/>
</dbReference>
<dbReference type="InterPro" id="IPR050832">
    <property type="entry name" value="Bact_Acetyltransf"/>
</dbReference>
<dbReference type="InterPro" id="IPR016181">
    <property type="entry name" value="Acyl_CoA_acyltransferase"/>
</dbReference>
<evidence type="ECO:0000313" key="5">
    <source>
        <dbReference type="Proteomes" id="UP000070529"/>
    </source>
</evidence>
<proteinExistence type="predicted"/>
<dbReference type="InterPro" id="IPR000182">
    <property type="entry name" value="GNAT_dom"/>
</dbReference>
<dbReference type="OrthoDB" id="7678938at2"/>
<dbReference type="AlphaFoldDB" id="A0A135I8Y6"/>
<organism evidence="4 5">
    <name type="scientific">Enterovibrio coralii</name>
    <dbReference type="NCBI Taxonomy" id="294935"/>
    <lineage>
        <taxon>Bacteria</taxon>
        <taxon>Pseudomonadati</taxon>
        <taxon>Pseudomonadota</taxon>
        <taxon>Gammaproteobacteria</taxon>
        <taxon>Vibrionales</taxon>
        <taxon>Vibrionaceae</taxon>
        <taxon>Enterovibrio</taxon>
    </lineage>
</organism>
<reference evidence="4 5" key="1">
    <citation type="submission" date="2015-11" db="EMBL/GenBank/DDBJ databases">
        <title>Genomic Taxonomy of the Vibrionaceae.</title>
        <authorList>
            <person name="Gomez-Gil B."/>
            <person name="Enciso-Ibarra J."/>
        </authorList>
    </citation>
    <scope>NUCLEOTIDE SEQUENCE [LARGE SCALE GENOMIC DNA]</scope>
    <source>
        <strain evidence="4 5">CAIM 912</strain>
    </source>
</reference>
<gene>
    <name evidence="4" type="ORF">ATN88_18280</name>
</gene>
<accession>A0A135I8Y6</accession>
<dbReference type="PANTHER" id="PTHR43877">
    <property type="entry name" value="AMINOALKYLPHOSPHONATE N-ACETYLTRANSFERASE-RELATED-RELATED"/>
    <property type="match status" value="1"/>
</dbReference>
<sequence>MEISLLADHPDYAPRIAKWYFDEWAHIAPNITEEMVLEKVIEKSKNRDQIPLALVACLDGELVGVLELKFRENKNYPEYENWIGGVFTNPANRGQGVASQLLKKAKELAMDLGVQDLYLQCESFNTPLYLNRGFKALHQAQHHDVETTIMVWRAATQQSV</sequence>
<evidence type="ECO:0000256" key="2">
    <source>
        <dbReference type="ARBA" id="ARBA00023315"/>
    </source>
</evidence>
<evidence type="ECO:0000313" key="4">
    <source>
        <dbReference type="EMBL" id="KXF81915.1"/>
    </source>
</evidence>
<protein>
    <submittedName>
        <fullName evidence="4">Acetyltransferase</fullName>
    </submittedName>
</protein>
<dbReference type="PROSITE" id="PS51186">
    <property type="entry name" value="GNAT"/>
    <property type="match status" value="1"/>
</dbReference>